<evidence type="ECO:0000256" key="5">
    <source>
        <dbReference type="ARBA" id="ARBA00023136"/>
    </source>
</evidence>
<evidence type="ECO:0000256" key="4">
    <source>
        <dbReference type="ARBA" id="ARBA00022989"/>
    </source>
</evidence>
<keyword evidence="5 6" id="KW-0472">Membrane</keyword>
<evidence type="ECO:0000256" key="2">
    <source>
        <dbReference type="ARBA" id="ARBA00022481"/>
    </source>
</evidence>
<feature type="transmembrane region" description="Helical" evidence="6">
    <location>
        <begin position="21"/>
        <end position="46"/>
    </location>
</feature>
<sequence length="147" mass="14389">MNISPKTKLALMRSLREKKSKVAQGFTLIELMIVVAIVGILSAVALPNFLGARAAASAGAAVGEAIGLGKECATFLASGGVGVEPTASGNVTCATGANGVVTRTFTAGAAGVKCLTDTSVVGDGTVKITITGASNATNIGAISCAFS</sequence>
<organism evidence="7 8">
    <name type="scientific">Aphanothece cf. minutissima CCALA 015</name>
    <dbReference type="NCBI Taxonomy" id="2107695"/>
    <lineage>
        <taxon>Bacteria</taxon>
        <taxon>Bacillati</taxon>
        <taxon>Cyanobacteriota</taxon>
        <taxon>Cyanophyceae</taxon>
        <taxon>Oscillatoriophycideae</taxon>
        <taxon>Chroococcales</taxon>
        <taxon>Aphanothecaceae</taxon>
        <taxon>Aphanothece</taxon>
    </lineage>
</organism>
<dbReference type="Proteomes" id="UP000238218">
    <property type="component" value="Unassembled WGS sequence"/>
</dbReference>
<dbReference type="PANTHER" id="PTHR30093:SF44">
    <property type="entry name" value="TYPE II SECRETION SYSTEM CORE PROTEIN G"/>
    <property type="match status" value="1"/>
</dbReference>
<name>A0ABX5F846_9CHRO</name>
<dbReference type="InterPro" id="IPR012902">
    <property type="entry name" value="N_methyl_site"/>
</dbReference>
<keyword evidence="3 6" id="KW-0812">Transmembrane</keyword>
<proteinExistence type="predicted"/>
<reference evidence="7 8" key="1">
    <citation type="submission" date="2018-03" db="EMBL/GenBank/DDBJ databases">
        <title>The ancient ancestry and fast evolution of plastids.</title>
        <authorList>
            <person name="Moore K.R."/>
            <person name="Magnabosco C."/>
            <person name="Momper L."/>
            <person name="Gold D.A."/>
            <person name="Bosak T."/>
            <person name="Fournier G.P."/>
        </authorList>
    </citation>
    <scope>NUCLEOTIDE SEQUENCE [LARGE SCALE GENOMIC DNA]</scope>
    <source>
        <strain evidence="7 8">CCALA 015</strain>
    </source>
</reference>
<dbReference type="Gene3D" id="3.30.700.10">
    <property type="entry name" value="Glycoprotein, Type 4 Pilin"/>
    <property type="match status" value="1"/>
</dbReference>
<dbReference type="EMBL" id="PVWP01000004">
    <property type="protein sequence ID" value="PSB37835.1"/>
    <property type="molecule type" value="Genomic_DNA"/>
</dbReference>
<evidence type="ECO:0000256" key="3">
    <source>
        <dbReference type="ARBA" id="ARBA00022692"/>
    </source>
</evidence>
<comment type="caution">
    <text evidence="7">The sequence shown here is derived from an EMBL/GenBank/DDBJ whole genome shotgun (WGS) entry which is preliminary data.</text>
</comment>
<dbReference type="NCBIfam" id="TIGR02532">
    <property type="entry name" value="IV_pilin_GFxxxE"/>
    <property type="match status" value="1"/>
</dbReference>
<dbReference type="RefSeq" id="WP_106220555.1">
    <property type="nucleotide sequence ID" value="NZ_PVWP01000004.1"/>
</dbReference>
<evidence type="ECO:0000313" key="7">
    <source>
        <dbReference type="EMBL" id="PSB37835.1"/>
    </source>
</evidence>
<dbReference type="InterPro" id="IPR045584">
    <property type="entry name" value="Pilin-like"/>
</dbReference>
<dbReference type="Pfam" id="PF07963">
    <property type="entry name" value="N_methyl"/>
    <property type="match status" value="1"/>
</dbReference>
<keyword evidence="2" id="KW-0488">Methylation</keyword>
<dbReference type="SUPFAM" id="SSF54523">
    <property type="entry name" value="Pili subunits"/>
    <property type="match status" value="1"/>
</dbReference>
<evidence type="ECO:0000256" key="1">
    <source>
        <dbReference type="ARBA" id="ARBA00004167"/>
    </source>
</evidence>
<dbReference type="PANTHER" id="PTHR30093">
    <property type="entry name" value="GENERAL SECRETION PATHWAY PROTEIN G"/>
    <property type="match status" value="1"/>
</dbReference>
<comment type="subcellular location">
    <subcellularLocation>
        <location evidence="1">Membrane</location>
        <topology evidence="1">Single-pass membrane protein</topology>
    </subcellularLocation>
</comment>
<keyword evidence="8" id="KW-1185">Reference proteome</keyword>
<evidence type="ECO:0000313" key="8">
    <source>
        <dbReference type="Proteomes" id="UP000238218"/>
    </source>
</evidence>
<dbReference type="PROSITE" id="PS00409">
    <property type="entry name" value="PROKAR_NTER_METHYL"/>
    <property type="match status" value="1"/>
</dbReference>
<evidence type="ECO:0000256" key="6">
    <source>
        <dbReference type="SAM" id="Phobius"/>
    </source>
</evidence>
<gene>
    <name evidence="7" type="ORF">C7B81_06910</name>
</gene>
<keyword evidence="4 6" id="KW-1133">Transmembrane helix</keyword>
<protein>
    <recommendedName>
        <fullName evidence="9">Prepilin-type cleavage/methylation domain-containing protein</fullName>
    </recommendedName>
</protein>
<accession>A0ABX5F846</accession>
<evidence type="ECO:0008006" key="9">
    <source>
        <dbReference type="Google" id="ProtNLM"/>
    </source>
</evidence>